<dbReference type="Proteomes" id="UP000648257">
    <property type="component" value="Unassembled WGS sequence"/>
</dbReference>
<comment type="caution">
    <text evidence="1">The sequence shown here is derived from an EMBL/GenBank/DDBJ whole genome shotgun (WGS) entry which is preliminary data.</text>
</comment>
<evidence type="ECO:0000313" key="1">
    <source>
        <dbReference type="EMBL" id="MBC3808936.1"/>
    </source>
</evidence>
<name>A0ABR6X989_9BURK</name>
<gene>
    <name evidence="1" type="ORF">H8K52_16470</name>
</gene>
<reference evidence="1 2" key="1">
    <citation type="submission" date="2020-08" db="EMBL/GenBank/DDBJ databases">
        <title>Novel species isolated from subtropical streams in China.</title>
        <authorList>
            <person name="Lu H."/>
        </authorList>
    </citation>
    <scope>NUCLEOTIDE SEQUENCE [LARGE SCALE GENOMIC DNA]</scope>
    <source>
        <strain evidence="1 2">KACC 16656</strain>
    </source>
</reference>
<evidence type="ECO:0000313" key="2">
    <source>
        <dbReference type="Proteomes" id="UP000648257"/>
    </source>
</evidence>
<organism evidence="1 2">
    <name type="scientific">Undibacterium seohonense</name>
    <dbReference type="NCBI Taxonomy" id="1344950"/>
    <lineage>
        <taxon>Bacteria</taxon>
        <taxon>Pseudomonadati</taxon>
        <taxon>Pseudomonadota</taxon>
        <taxon>Betaproteobacteria</taxon>
        <taxon>Burkholderiales</taxon>
        <taxon>Oxalobacteraceae</taxon>
        <taxon>Undibacterium</taxon>
    </lineage>
</organism>
<dbReference type="EMBL" id="JACOFW010000022">
    <property type="protein sequence ID" value="MBC3808936.1"/>
    <property type="molecule type" value="Genomic_DNA"/>
</dbReference>
<protein>
    <submittedName>
        <fullName evidence="1">Uncharacterized protein</fullName>
    </submittedName>
</protein>
<dbReference type="RefSeq" id="WP_186924003.1">
    <property type="nucleotide sequence ID" value="NZ_JACOFW010000022.1"/>
</dbReference>
<sequence>MIIATEPDFWRAHSKHPLLDRIGTAPKELLHYVTAVNAAAYPEAVSQPVLPYQIPSDFLDDIRGAIAQLPEIVQTKLESCLLGVFLASGVGSSAITDVVVQQDGRLLGSVVLLDAEVFLTRSANVWMTWKESTPFAAHSDVQLNAQIAYPEDDHRQQALQYLLLHEFGHVLSVDTEFLPNWWLGSQKFKDTEEYSFLSICWQIAMNGDIIPLIRHNFEQRSKITYYTKPQLDAECMSAVYQSLSHTSFPTLYASTTVYEDFADSFASFVHVVLMKKPWQIQIFQANQPVLRFFDFWSSSRAQRKAQIFAKFLQASP</sequence>
<keyword evidence="2" id="KW-1185">Reference proteome</keyword>
<proteinExistence type="predicted"/>
<accession>A0ABR6X989</accession>